<proteinExistence type="predicted"/>
<evidence type="ECO:0000313" key="2">
    <source>
        <dbReference type="Proteomes" id="UP000022910"/>
    </source>
</evidence>
<accession>A0A015M1X3</accession>
<sequence length="214" mass="25053">MFGKKELQQIIESQLIKKTLKLIEVTDSEDEKDNNELFIFGLLALNEECYLETHTYNSIVKSKHWYNDILPAYDNIRFKKILRILPENFKLLVNLIKNHSVFQSNNSKQQLFVELQFAVFIRRLGSRNDIFSICSNFRIAEGTPNSQVRKFVHEEFKTIGGIEDIIGSIDGSHFILQNASTKDKEVYFTRKKRYALHCQGIIDHRDIFLDYNVG</sequence>
<gene>
    <name evidence="1" type="ORF">RirG_176170</name>
</gene>
<dbReference type="OrthoDB" id="2445244at2759"/>
<evidence type="ECO:0008006" key="3">
    <source>
        <dbReference type="Google" id="ProtNLM"/>
    </source>
</evidence>
<keyword evidence="2" id="KW-1185">Reference proteome</keyword>
<evidence type="ECO:0000313" key="1">
    <source>
        <dbReference type="EMBL" id="EXX60848.1"/>
    </source>
</evidence>
<dbReference type="Proteomes" id="UP000022910">
    <property type="component" value="Unassembled WGS sequence"/>
</dbReference>
<name>A0A015M1X3_RHIIW</name>
<comment type="caution">
    <text evidence="1">The sequence shown here is derived from an EMBL/GenBank/DDBJ whole genome shotgun (WGS) entry which is preliminary data.</text>
</comment>
<dbReference type="EMBL" id="JEMT01025837">
    <property type="protein sequence ID" value="EXX60848.1"/>
    <property type="molecule type" value="Genomic_DNA"/>
</dbReference>
<dbReference type="HOGENOM" id="CLU_018552_2_4_1"/>
<organism evidence="1 2">
    <name type="scientific">Rhizophagus irregularis (strain DAOM 197198w)</name>
    <name type="common">Glomus intraradices</name>
    <dbReference type="NCBI Taxonomy" id="1432141"/>
    <lineage>
        <taxon>Eukaryota</taxon>
        <taxon>Fungi</taxon>
        <taxon>Fungi incertae sedis</taxon>
        <taxon>Mucoromycota</taxon>
        <taxon>Glomeromycotina</taxon>
        <taxon>Glomeromycetes</taxon>
        <taxon>Glomerales</taxon>
        <taxon>Glomeraceae</taxon>
        <taxon>Rhizophagus</taxon>
    </lineage>
</organism>
<dbReference type="AlphaFoldDB" id="A0A015M1X3"/>
<reference evidence="1 2" key="1">
    <citation type="submission" date="2014-02" db="EMBL/GenBank/DDBJ databases">
        <title>Single nucleus genome sequencing reveals high similarity among nuclei of an endomycorrhizal fungus.</title>
        <authorList>
            <person name="Lin K."/>
            <person name="Geurts R."/>
            <person name="Zhang Z."/>
            <person name="Limpens E."/>
            <person name="Saunders D.G."/>
            <person name="Mu D."/>
            <person name="Pang E."/>
            <person name="Cao H."/>
            <person name="Cha H."/>
            <person name="Lin T."/>
            <person name="Zhou Q."/>
            <person name="Shang Y."/>
            <person name="Li Y."/>
            <person name="Ivanov S."/>
            <person name="Sharma T."/>
            <person name="Velzen R.V."/>
            <person name="Ruijter N.D."/>
            <person name="Aanen D.K."/>
            <person name="Win J."/>
            <person name="Kamoun S."/>
            <person name="Bisseling T."/>
            <person name="Huang S."/>
        </authorList>
    </citation>
    <scope>NUCLEOTIDE SEQUENCE [LARGE SCALE GENOMIC DNA]</scope>
    <source>
        <strain evidence="2">DAOM197198w</strain>
    </source>
</reference>
<protein>
    <recommendedName>
        <fullName evidence="3">Nuclease harbi1</fullName>
    </recommendedName>
</protein>
<dbReference type="STRING" id="1432141.A0A015M1X3"/>